<evidence type="ECO:0000256" key="3">
    <source>
        <dbReference type="ARBA" id="ARBA00023125"/>
    </source>
</evidence>
<dbReference type="AlphaFoldDB" id="A0A2N9HU75"/>
<keyword evidence="5" id="KW-0539">Nucleus</keyword>
<organism evidence="9">
    <name type="scientific">Fagus sylvatica</name>
    <name type="common">Beechnut</name>
    <dbReference type="NCBI Taxonomy" id="28930"/>
    <lineage>
        <taxon>Eukaryota</taxon>
        <taxon>Viridiplantae</taxon>
        <taxon>Streptophyta</taxon>
        <taxon>Embryophyta</taxon>
        <taxon>Tracheophyta</taxon>
        <taxon>Spermatophyta</taxon>
        <taxon>Magnoliopsida</taxon>
        <taxon>eudicotyledons</taxon>
        <taxon>Gunneridae</taxon>
        <taxon>Pentapetalae</taxon>
        <taxon>rosids</taxon>
        <taxon>fabids</taxon>
        <taxon>Fagales</taxon>
        <taxon>Fagaceae</taxon>
        <taxon>Fagus</taxon>
    </lineage>
</organism>
<evidence type="ECO:0000256" key="4">
    <source>
        <dbReference type="ARBA" id="ARBA00023163"/>
    </source>
</evidence>
<dbReference type="SMART" id="SM01019">
    <property type="entry name" value="B3"/>
    <property type="match status" value="1"/>
</dbReference>
<reference evidence="9" key="1">
    <citation type="submission" date="2018-02" db="EMBL/GenBank/DDBJ databases">
        <authorList>
            <person name="Cohen D.B."/>
            <person name="Kent A.D."/>
        </authorList>
    </citation>
    <scope>NUCLEOTIDE SEQUENCE</scope>
</reference>
<keyword evidence="6" id="KW-0175">Coiled coil</keyword>
<keyword evidence="4" id="KW-0804">Transcription</keyword>
<evidence type="ECO:0000259" key="8">
    <source>
        <dbReference type="PROSITE" id="PS50863"/>
    </source>
</evidence>
<keyword evidence="3" id="KW-0238">DNA-binding</keyword>
<evidence type="ECO:0000256" key="6">
    <source>
        <dbReference type="SAM" id="Coils"/>
    </source>
</evidence>
<proteinExistence type="predicted"/>
<evidence type="ECO:0000256" key="2">
    <source>
        <dbReference type="ARBA" id="ARBA00023015"/>
    </source>
</evidence>
<evidence type="ECO:0000256" key="7">
    <source>
        <dbReference type="SAM" id="MobiDB-lite"/>
    </source>
</evidence>
<dbReference type="SUPFAM" id="SSF101936">
    <property type="entry name" value="DNA-binding pseudobarrel domain"/>
    <property type="match status" value="1"/>
</dbReference>
<gene>
    <name evidence="9" type="ORF">FSB_LOCUS45458</name>
</gene>
<evidence type="ECO:0000256" key="1">
    <source>
        <dbReference type="ARBA" id="ARBA00004123"/>
    </source>
</evidence>
<sequence length="457" mass="51379">MSSLKHSKKAMTVAQKQRMTLAVSSPKINKRRGPLMTKEKLLLKQSSGFKQMTNKQAVNNTKKLNGKWKRATVDSVYDTFKAQSCVLERAKEIQATLDSEFPSLVKTMLPSHVTGGFWLGLPKRFCHSHLPKNDSKIVLEDESGEAFQTKYLVQKVGLSAGWRGFSIAHKLMEGDIVVFHLVKPFKFKVYIVRSKGSDEVDGALALLKLDACMQHMNCDKDTKACEETVNEDLKLLPQENIEKHNVMVSGTDLRPIADPSEDDSDFGSEILDGIRLSDSMVDFKQVRSIEDFSVLVNGLVINSELPKFLLTKYFGLCCSQKSFLHDHLLEGLNCKLAAGIISETINIADAIRVCKISTSQEHLSTWDKTLKAFEVLGMNVGFLRARLEQLVNISLKSERYKKARLERAHAEEEVQTLEAKLLEVKEKINSLDAEIENLDVAADRLELVFQEVAHAPW</sequence>
<feature type="domain" description="TF-B3" evidence="8">
    <location>
        <begin position="104"/>
        <end position="195"/>
    </location>
</feature>
<comment type="subcellular location">
    <subcellularLocation>
        <location evidence="1">Nucleus</location>
    </subcellularLocation>
</comment>
<dbReference type="GO" id="GO:0005634">
    <property type="term" value="C:nucleus"/>
    <property type="evidence" value="ECO:0007669"/>
    <property type="project" value="UniProtKB-SubCell"/>
</dbReference>
<dbReference type="CDD" id="cd10017">
    <property type="entry name" value="B3_DNA"/>
    <property type="match status" value="1"/>
</dbReference>
<dbReference type="Pfam" id="PF02362">
    <property type="entry name" value="B3"/>
    <property type="match status" value="1"/>
</dbReference>
<accession>A0A2N9HU75</accession>
<evidence type="ECO:0000313" key="9">
    <source>
        <dbReference type="EMBL" id="SPD17576.1"/>
    </source>
</evidence>
<feature type="coiled-coil region" evidence="6">
    <location>
        <begin position="393"/>
        <end position="448"/>
    </location>
</feature>
<dbReference type="GO" id="GO:0003677">
    <property type="term" value="F:DNA binding"/>
    <property type="evidence" value="ECO:0007669"/>
    <property type="project" value="UniProtKB-KW"/>
</dbReference>
<dbReference type="InterPro" id="IPR015300">
    <property type="entry name" value="DNA-bd_pseudobarrel_sf"/>
</dbReference>
<dbReference type="EMBL" id="OIVN01004458">
    <property type="protein sequence ID" value="SPD17576.1"/>
    <property type="molecule type" value="Genomic_DNA"/>
</dbReference>
<dbReference type="Gene3D" id="2.40.330.10">
    <property type="entry name" value="DNA-binding pseudobarrel domain"/>
    <property type="match status" value="1"/>
</dbReference>
<dbReference type="PANTHER" id="PTHR31391:SF101">
    <property type="entry name" value="B3 DOMAIN-CONTAINING PROTEIN OS01G0234100"/>
    <property type="match status" value="1"/>
</dbReference>
<dbReference type="PANTHER" id="PTHR31391">
    <property type="entry name" value="B3 DOMAIN-CONTAINING PROTEIN OS11G0197600-RELATED"/>
    <property type="match status" value="1"/>
</dbReference>
<feature type="region of interest" description="Disordered" evidence="7">
    <location>
        <begin position="1"/>
        <end position="20"/>
    </location>
</feature>
<dbReference type="InterPro" id="IPR003340">
    <property type="entry name" value="B3_DNA-bd"/>
</dbReference>
<name>A0A2N9HU75_FAGSY</name>
<keyword evidence="2" id="KW-0805">Transcription regulation</keyword>
<evidence type="ECO:0000256" key="5">
    <source>
        <dbReference type="ARBA" id="ARBA00023242"/>
    </source>
</evidence>
<dbReference type="InterPro" id="IPR044837">
    <property type="entry name" value="REM16-like"/>
</dbReference>
<dbReference type="PROSITE" id="PS50863">
    <property type="entry name" value="B3"/>
    <property type="match status" value="1"/>
</dbReference>
<protein>
    <recommendedName>
        <fullName evidence="8">TF-B3 domain-containing protein</fullName>
    </recommendedName>
</protein>